<dbReference type="Proteomes" id="UP001642540">
    <property type="component" value="Unassembled WGS sequence"/>
</dbReference>
<keyword evidence="1" id="KW-1133">Transmembrane helix</keyword>
<evidence type="ECO:0000256" key="1">
    <source>
        <dbReference type="SAM" id="Phobius"/>
    </source>
</evidence>
<sequence>MIQQGPFDKVSGPHVKNGLPNTLTEILTTPQSLCGVGALLFAAVLGAIRLTRMSATSSIQSYHEYVEPTSSSAGPKERFSLSITGKNSCWSVWKKFGGNCHVEFGIFILTPSSFLPIAKSGESTSAGAVVLKVVPPKPPRSGAASKFSVVLSVK</sequence>
<evidence type="ECO:0000313" key="3">
    <source>
        <dbReference type="Proteomes" id="UP001642540"/>
    </source>
</evidence>
<comment type="caution">
    <text evidence="2">The sequence shown here is derived from an EMBL/GenBank/DDBJ whole genome shotgun (WGS) entry which is preliminary data.</text>
</comment>
<dbReference type="EMBL" id="CAXLJM020000004">
    <property type="protein sequence ID" value="CAL8070698.1"/>
    <property type="molecule type" value="Genomic_DNA"/>
</dbReference>
<keyword evidence="3" id="KW-1185">Reference proteome</keyword>
<name>A0ABP1PLH5_9HEXA</name>
<keyword evidence="1" id="KW-0812">Transmembrane</keyword>
<gene>
    <name evidence="2" type="ORF">ODALV1_LOCUS1374</name>
</gene>
<organism evidence="2 3">
    <name type="scientific">Orchesella dallaii</name>
    <dbReference type="NCBI Taxonomy" id="48710"/>
    <lineage>
        <taxon>Eukaryota</taxon>
        <taxon>Metazoa</taxon>
        <taxon>Ecdysozoa</taxon>
        <taxon>Arthropoda</taxon>
        <taxon>Hexapoda</taxon>
        <taxon>Collembola</taxon>
        <taxon>Entomobryomorpha</taxon>
        <taxon>Entomobryoidea</taxon>
        <taxon>Orchesellidae</taxon>
        <taxon>Orchesellinae</taxon>
        <taxon>Orchesella</taxon>
    </lineage>
</organism>
<evidence type="ECO:0000313" key="2">
    <source>
        <dbReference type="EMBL" id="CAL8070698.1"/>
    </source>
</evidence>
<reference evidence="2 3" key="1">
    <citation type="submission" date="2024-08" db="EMBL/GenBank/DDBJ databases">
        <authorList>
            <person name="Cucini C."/>
            <person name="Frati F."/>
        </authorList>
    </citation>
    <scope>NUCLEOTIDE SEQUENCE [LARGE SCALE GENOMIC DNA]</scope>
</reference>
<accession>A0ABP1PLH5</accession>
<proteinExistence type="predicted"/>
<feature type="transmembrane region" description="Helical" evidence="1">
    <location>
        <begin position="29"/>
        <end position="48"/>
    </location>
</feature>
<keyword evidence="1" id="KW-0472">Membrane</keyword>
<protein>
    <submittedName>
        <fullName evidence="2">Uncharacterized protein</fullName>
    </submittedName>
</protein>